<sequence length="127" mass="14053">MLKLAQIKIMLDAEVLCGIEWLDREIKSACGADLMSDVLAFTREHGILLTGLTNIQVIRTAEVSDLVAILFVRGKRPGPEVVAMAKNMEIPLLSTRKQMYEACGLLYQDGLAGCTLKEEPLCCRNKE</sequence>
<accession>A0A0U1KYJ6</accession>
<proteinExistence type="predicted"/>
<dbReference type="SUPFAM" id="SSF75138">
    <property type="entry name" value="HprK N-terminal domain-like"/>
    <property type="match status" value="1"/>
</dbReference>
<gene>
    <name evidence="2" type="ORF">SpAn4DRAFT_2948</name>
</gene>
<protein>
    <submittedName>
        <fullName evidence="2">FIG168740: DRTGG domain-containing protein</fullName>
    </submittedName>
</protein>
<reference evidence="3" key="1">
    <citation type="submission" date="2015-03" db="EMBL/GenBank/DDBJ databases">
        <authorList>
            <person name="Nijsse Bart"/>
        </authorList>
    </citation>
    <scope>NUCLEOTIDE SEQUENCE [LARGE SCALE GENOMIC DNA]</scope>
</reference>
<name>A0A0U1KYJ6_9FIRM</name>
<dbReference type="InterPro" id="IPR028979">
    <property type="entry name" value="Ser_kin/Pase_Hpr-like_N_sf"/>
</dbReference>
<dbReference type="EMBL" id="CTRP01000010">
    <property type="protein sequence ID" value="CQR72488.1"/>
    <property type="molecule type" value="Genomic_DNA"/>
</dbReference>
<organism evidence="2 3">
    <name type="scientific">Sporomusa ovata</name>
    <dbReference type="NCBI Taxonomy" id="2378"/>
    <lineage>
        <taxon>Bacteria</taxon>
        <taxon>Bacillati</taxon>
        <taxon>Bacillota</taxon>
        <taxon>Negativicutes</taxon>
        <taxon>Selenomonadales</taxon>
        <taxon>Sporomusaceae</taxon>
        <taxon>Sporomusa</taxon>
    </lineage>
</organism>
<dbReference type="AlphaFoldDB" id="A0A0U1KYJ6"/>
<feature type="domain" description="DRTGG" evidence="1">
    <location>
        <begin position="9"/>
        <end position="104"/>
    </location>
</feature>
<evidence type="ECO:0000313" key="2">
    <source>
        <dbReference type="EMBL" id="CQR72488.1"/>
    </source>
</evidence>
<dbReference type="Proteomes" id="UP000049855">
    <property type="component" value="Unassembled WGS sequence"/>
</dbReference>
<dbReference type="Gene3D" id="3.40.1390.20">
    <property type="entry name" value="HprK N-terminal domain-like"/>
    <property type="match status" value="1"/>
</dbReference>
<dbReference type="Pfam" id="PF07085">
    <property type="entry name" value="DRTGG"/>
    <property type="match status" value="1"/>
</dbReference>
<evidence type="ECO:0000259" key="1">
    <source>
        <dbReference type="Pfam" id="PF07085"/>
    </source>
</evidence>
<dbReference type="InterPro" id="IPR010766">
    <property type="entry name" value="DRTGG"/>
</dbReference>
<keyword evidence="3" id="KW-1185">Reference proteome</keyword>
<evidence type="ECO:0000313" key="3">
    <source>
        <dbReference type="Proteomes" id="UP000049855"/>
    </source>
</evidence>